<organism evidence="2">
    <name type="scientific">uncultured Chloroflexota bacterium</name>
    <dbReference type="NCBI Taxonomy" id="166587"/>
    <lineage>
        <taxon>Bacteria</taxon>
        <taxon>Bacillati</taxon>
        <taxon>Chloroflexota</taxon>
        <taxon>environmental samples</taxon>
    </lineage>
</organism>
<evidence type="ECO:0000259" key="1">
    <source>
        <dbReference type="Pfam" id="PF07238"/>
    </source>
</evidence>
<proteinExistence type="predicted"/>
<gene>
    <name evidence="2" type="ORF">AVDCRST_MAG77-431</name>
</gene>
<evidence type="ECO:0000313" key="2">
    <source>
        <dbReference type="EMBL" id="CAA9220123.1"/>
    </source>
</evidence>
<protein>
    <recommendedName>
        <fullName evidence="1">PilZ domain-containing protein</fullName>
    </recommendedName>
</protein>
<accession>A0A6J4HBT2</accession>
<name>A0A6J4HBT2_9CHLR</name>
<dbReference type="Gene3D" id="2.40.10.220">
    <property type="entry name" value="predicted glycosyltransferase like domains"/>
    <property type="match status" value="1"/>
</dbReference>
<dbReference type="EMBL" id="CADCTC010000027">
    <property type="protein sequence ID" value="CAA9220123.1"/>
    <property type="molecule type" value="Genomic_DNA"/>
</dbReference>
<feature type="domain" description="PilZ" evidence="1">
    <location>
        <begin position="223"/>
        <end position="308"/>
    </location>
</feature>
<dbReference type="GO" id="GO:0035438">
    <property type="term" value="F:cyclic-di-GMP binding"/>
    <property type="evidence" value="ECO:0007669"/>
    <property type="project" value="InterPro"/>
</dbReference>
<reference evidence="2" key="1">
    <citation type="submission" date="2020-02" db="EMBL/GenBank/DDBJ databases">
        <authorList>
            <person name="Meier V. D."/>
        </authorList>
    </citation>
    <scope>NUCLEOTIDE SEQUENCE</scope>
    <source>
        <strain evidence="2">AVDCRST_MAG77</strain>
    </source>
</reference>
<dbReference type="Pfam" id="PF07238">
    <property type="entry name" value="PilZ"/>
    <property type="match status" value="1"/>
</dbReference>
<dbReference type="InterPro" id="IPR009875">
    <property type="entry name" value="PilZ_domain"/>
</dbReference>
<sequence length="361" mass="37700">MTARPHNPMRFDFSAGHDLVPFTPLPLSTLRSLTASPESGTAGRGGTAVPYDSPTISMANPFALQEGERIELWLPLPGAPEFPPSAQLALLDDESAIDETNQAVATDEIDGGDAQGDSDTGGWDVRPAQVVGITGGFVAVAAGGWGLSGEPETPSAPGQRAAIRRVRPDGIVEWDATIATRSELVDVAAAEDTLGTPAGPAGVGSAEAILVLRLDPAAGQLYQRRRSKRLLLRLVPIRLVPESEGPDGAEHAAPFEDDDMAPLARLSDVSESGAGIVVDVPLKTGTTVAIEFELPGEQDPFAVQGRVVEPAVGLHGEAQPQPDGLPGFRRGVEFLGGATTDDGPRLASVLTRLLQSERTRN</sequence>
<dbReference type="AlphaFoldDB" id="A0A6J4HBT2"/>